<evidence type="ECO:0000256" key="11">
    <source>
        <dbReference type="ARBA" id="ARBA00023136"/>
    </source>
</evidence>
<keyword evidence="4 15" id="KW-0812">Transmembrane</keyword>
<accession>A0A1Y2H3Y3</accession>
<dbReference type="InterPro" id="IPR059000">
    <property type="entry name" value="ATPase_P-type_domA"/>
</dbReference>
<dbReference type="InterPro" id="IPR008250">
    <property type="entry name" value="ATPase_P-typ_transduc_dom_A_sf"/>
</dbReference>
<dbReference type="InterPro" id="IPR023299">
    <property type="entry name" value="ATPase_P-typ_cyto_dom_N"/>
</dbReference>
<dbReference type="GO" id="GO:0000287">
    <property type="term" value="F:magnesium ion binding"/>
    <property type="evidence" value="ECO:0007669"/>
    <property type="project" value="UniProtKB-UniRule"/>
</dbReference>
<keyword evidence="8 15" id="KW-0460">Magnesium</keyword>
<keyword evidence="21" id="KW-1185">Reference proteome</keyword>
<evidence type="ECO:0000259" key="17">
    <source>
        <dbReference type="Pfam" id="PF00122"/>
    </source>
</evidence>
<dbReference type="STRING" id="765915.A0A1Y2H3Y3"/>
<reference evidence="20 21" key="1">
    <citation type="submission" date="2016-07" db="EMBL/GenBank/DDBJ databases">
        <title>Pervasive Adenine N6-methylation of Active Genes in Fungi.</title>
        <authorList>
            <consortium name="DOE Joint Genome Institute"/>
            <person name="Mondo S.J."/>
            <person name="Dannebaum R.O."/>
            <person name="Kuo R.C."/>
            <person name="Labutti K."/>
            <person name="Haridas S."/>
            <person name="Kuo A."/>
            <person name="Salamov A."/>
            <person name="Ahrendt S.R."/>
            <person name="Lipzen A."/>
            <person name="Sullivan W."/>
            <person name="Andreopoulos W.B."/>
            <person name="Clum A."/>
            <person name="Lindquist E."/>
            <person name="Daum C."/>
            <person name="Ramamoorthy G.K."/>
            <person name="Gryganskyi A."/>
            <person name="Culley D."/>
            <person name="Magnuson J.K."/>
            <person name="James T.Y."/>
            <person name="O'Malley M.A."/>
            <person name="Stajich J.E."/>
            <person name="Spatafora J.W."/>
            <person name="Visel A."/>
            <person name="Grigoriev I.V."/>
        </authorList>
    </citation>
    <scope>NUCLEOTIDE SEQUENCE [LARGE SCALE GENOMIC DNA]</scope>
    <source>
        <strain evidence="20 21">PL171</strain>
    </source>
</reference>
<evidence type="ECO:0000256" key="12">
    <source>
        <dbReference type="ARBA" id="ARBA00034036"/>
    </source>
</evidence>
<dbReference type="PRINTS" id="PR00119">
    <property type="entry name" value="CATATPASE"/>
</dbReference>
<dbReference type="SFLD" id="SFLDG00002">
    <property type="entry name" value="C1.7:_P-type_atpase_like"/>
    <property type="match status" value="1"/>
</dbReference>
<dbReference type="InterPro" id="IPR032630">
    <property type="entry name" value="P_typ_ATPase_c"/>
</dbReference>
<feature type="compositionally biased region" description="Polar residues" evidence="16">
    <location>
        <begin position="252"/>
        <end position="272"/>
    </location>
</feature>
<dbReference type="GO" id="GO:0012505">
    <property type="term" value="C:endomembrane system"/>
    <property type="evidence" value="ECO:0007669"/>
    <property type="project" value="UniProtKB-SubCell"/>
</dbReference>
<evidence type="ECO:0000256" key="16">
    <source>
        <dbReference type="SAM" id="MobiDB-lite"/>
    </source>
</evidence>
<dbReference type="GO" id="GO:0005886">
    <property type="term" value="C:plasma membrane"/>
    <property type="evidence" value="ECO:0007669"/>
    <property type="project" value="TreeGrafter"/>
</dbReference>
<feature type="domain" description="P-type ATPase N-terminal" evidence="18">
    <location>
        <begin position="77"/>
        <end position="130"/>
    </location>
</feature>
<feature type="transmembrane region" description="Helical" evidence="15">
    <location>
        <begin position="1191"/>
        <end position="1210"/>
    </location>
</feature>
<evidence type="ECO:0000256" key="5">
    <source>
        <dbReference type="ARBA" id="ARBA00022723"/>
    </source>
</evidence>
<feature type="transmembrane region" description="Helical" evidence="15">
    <location>
        <begin position="1230"/>
        <end position="1248"/>
    </location>
</feature>
<feature type="transmembrane region" description="Helical" evidence="15">
    <location>
        <begin position="1294"/>
        <end position="1313"/>
    </location>
</feature>
<dbReference type="EMBL" id="MCFL01000252">
    <property type="protein sequence ID" value="ORZ29280.1"/>
    <property type="molecule type" value="Genomic_DNA"/>
</dbReference>
<organism evidence="20 21">
    <name type="scientific">Catenaria anguillulae PL171</name>
    <dbReference type="NCBI Taxonomy" id="765915"/>
    <lineage>
        <taxon>Eukaryota</taxon>
        <taxon>Fungi</taxon>
        <taxon>Fungi incertae sedis</taxon>
        <taxon>Blastocladiomycota</taxon>
        <taxon>Blastocladiomycetes</taxon>
        <taxon>Blastocladiales</taxon>
        <taxon>Catenariaceae</taxon>
        <taxon>Catenaria</taxon>
    </lineage>
</organism>
<dbReference type="Pfam" id="PF16212">
    <property type="entry name" value="PhoLip_ATPase_C"/>
    <property type="match status" value="1"/>
</dbReference>
<keyword evidence="11 15" id="KW-0472">Membrane</keyword>
<evidence type="ECO:0000256" key="1">
    <source>
        <dbReference type="ARBA" id="ARBA00004141"/>
    </source>
</evidence>
<dbReference type="Pfam" id="PF00122">
    <property type="entry name" value="E1-E2_ATPase"/>
    <property type="match status" value="1"/>
</dbReference>
<dbReference type="Gene3D" id="3.40.1110.10">
    <property type="entry name" value="Calcium-transporting ATPase, cytoplasmic domain N"/>
    <property type="match status" value="1"/>
</dbReference>
<dbReference type="Gene3D" id="3.40.50.1000">
    <property type="entry name" value="HAD superfamily/HAD-like"/>
    <property type="match status" value="1"/>
</dbReference>
<evidence type="ECO:0000256" key="15">
    <source>
        <dbReference type="RuleBase" id="RU362033"/>
    </source>
</evidence>
<sequence length="1531" mass="167196">MGSQPPTPISPTAAGADSGTLGRTLTRAAPSWRVRMMHSLGLRSTQGASKLELASVSNRIVYFGSPPTTAAAISAIPEYCSNAIRTAKYTVYNFVPRNLLEQFSRVANLYFLLIVVLQMIPSIRTTHPALAAMPMTVIVLVTAAKDAFEDWKRHTADTALNNAPARVLAGAGWWNPNHPVRKKWYHRLMFWKRGQPGMTVTPMQSSTDGAAPVDPAAGANNKPNAPVQHYGLAPLTSPQTKPSNAPLPPPISNISGVSGASDTTGSTLTESSLPPMPQSTQVSQVSAQTSTTVSSVASAEMPTSLGRSTDPVFNLPPPPPPPNNSRAPAASNVSPIPPHRRTLNRKQRSSFLTPIPTASWSETSWAQLRVGDIVQLKADEPIPADIVILSASGPNSTCYVETKSLDGETNLKLKHGLPEFAHVSTAEQCEQLRFTIESEPPNPMLYTYRGTLRVVVEGGDVAVVPVVADNLLLRGCVVRNTDWVIGAVMYTGDESKIMLNSGDTPSKRSLIDRKMNPQILLNFALLFALCTTCATLNATWKRTPAVFGYTNAAFFRQHEHGGNNAWQDGVFTFFSSLVVFQNIVPISLYITIEFTKTVQAYFIYADEDLALNPSKPCIPRTWNISDDLGHIQYVFSDKTGTLTQNVMEFKMCCVGGHLYGGGDKDEFLKVQAELSPNPYVDANPSFVDANLVRQLAAAAATNAQGAAGGSQEAEWAKTAWHFFTLLATCHTVLVERSPTADGLGTALEYKAQSPDEAALVAAARDAGFVFLARNNTHLHLSLLGQQVWVELLHVIEFDSTRKRMSVIVRNPSDGKVFVYTKGADSVLFARLAGGQDDMTRKVTAALQMYATEGLRTLVLAYRELSSAEYNKFAAKFHSASVLIDGRDAALASIGEELEQDLVLLGATAIEDKLQVGVPEAIETLSLAGVHVWVLTGDKTETAINVGFACNLITPEMALVLVHGSPHDPGSVKTQMAAAVKMVESASLRRQGAVLVIDGEALAQVLDSPMQRTLLKLCLMCQHVICCRVSPLQKAQVVALVRRQLKVLTLAIGDGANDVSMIQEADVGVGISGEEGMQAVMSSDYAIGQFRFLIKLMLLHGRWSTMRVAGMIMAFFLKNMTWVFIMFWYQRYAGFSAELMYDYTFLMFYNLIFTLFPSMVLGMFDQDVPESSLSKFPQLYKSARNQFTNRRFWIHVAEAAYMSLACFFLPFHVYHDAVVHPEGYNPHKLETTLPIAMTAVLAVNLFVGLNMRAINWISGLGIFISAISLMLYLPIYSLLPGPMEGFAVPAYTESGMWLTVLLSVCTCLLPRYVIRYARDAYWYDDSQIIREVGLLGKKWPTSRCSRFALGDDHDNKPLLVNDSLTEPAGIASEEARDRVPDQPLTVMTDLPHMQQQQHHSPQDPFGTTQSKRTSLMFDAETRLTIDRTGFAFSHSRGASETVSSVMSPATPTAAGTHHRRRASLTPSLHSLAGSNNSQVLTMHQHNLAAVLSPYQQQQQQQVLETISASPLSSEALPAYSPGSHGEPQSPSL</sequence>
<dbReference type="InterPro" id="IPR044492">
    <property type="entry name" value="P_typ_ATPase_HD_dom"/>
</dbReference>
<dbReference type="SUPFAM" id="SSF81660">
    <property type="entry name" value="Metal cation-transporting ATPase, ATP-binding domain N"/>
    <property type="match status" value="1"/>
</dbReference>
<feature type="compositionally biased region" description="Pro residues" evidence="16">
    <location>
        <begin position="314"/>
        <end position="323"/>
    </location>
</feature>
<dbReference type="InterPro" id="IPR006539">
    <property type="entry name" value="P-type_ATPase_IV"/>
</dbReference>
<evidence type="ECO:0000256" key="13">
    <source>
        <dbReference type="ARBA" id="ARBA00049128"/>
    </source>
</evidence>
<dbReference type="GO" id="GO:0140326">
    <property type="term" value="F:ATPase-coupled intramembrane lipid transporter activity"/>
    <property type="evidence" value="ECO:0007669"/>
    <property type="project" value="UniProtKB-EC"/>
</dbReference>
<evidence type="ECO:0000256" key="8">
    <source>
        <dbReference type="ARBA" id="ARBA00022842"/>
    </source>
</evidence>
<evidence type="ECO:0000256" key="10">
    <source>
        <dbReference type="ARBA" id="ARBA00022989"/>
    </source>
</evidence>
<feature type="compositionally biased region" description="Low complexity" evidence="16">
    <location>
        <begin position="278"/>
        <end position="299"/>
    </location>
</feature>
<dbReference type="GO" id="GO:0016887">
    <property type="term" value="F:ATP hydrolysis activity"/>
    <property type="evidence" value="ECO:0007669"/>
    <property type="project" value="InterPro"/>
</dbReference>
<feature type="compositionally biased region" description="Polar residues" evidence="16">
    <location>
        <begin position="1440"/>
        <end position="1449"/>
    </location>
</feature>
<dbReference type="EC" id="7.6.2.1" evidence="15"/>
<dbReference type="Pfam" id="PF16209">
    <property type="entry name" value="PhoLip_ATPase_N"/>
    <property type="match status" value="1"/>
</dbReference>
<feature type="transmembrane region" description="Helical" evidence="15">
    <location>
        <begin position="1255"/>
        <end position="1274"/>
    </location>
</feature>
<dbReference type="InterPro" id="IPR032631">
    <property type="entry name" value="P-type_ATPase_N"/>
</dbReference>
<dbReference type="Gene3D" id="2.70.150.10">
    <property type="entry name" value="Calcium-transporting ATPase, cytoplasmic transduction domain A"/>
    <property type="match status" value="1"/>
</dbReference>
<evidence type="ECO:0000313" key="20">
    <source>
        <dbReference type="EMBL" id="ORZ29280.1"/>
    </source>
</evidence>
<keyword evidence="9 15" id="KW-1278">Translocase</keyword>
<comment type="catalytic activity">
    <reaction evidence="13">
        <text>a 1,2-diacyl-sn-glycero-3-phosphoethanolamine(out) + ATP + H2O = a 1,2-diacyl-sn-glycero-3-phosphoethanolamine(in) + ADP + phosphate + H(+)</text>
        <dbReference type="Rhea" id="RHEA:66132"/>
        <dbReference type="ChEBI" id="CHEBI:15377"/>
        <dbReference type="ChEBI" id="CHEBI:15378"/>
        <dbReference type="ChEBI" id="CHEBI:30616"/>
        <dbReference type="ChEBI" id="CHEBI:43474"/>
        <dbReference type="ChEBI" id="CHEBI:64612"/>
        <dbReference type="ChEBI" id="CHEBI:456216"/>
    </reaction>
    <physiologicalReaction direction="left-to-right" evidence="13">
        <dbReference type="Rhea" id="RHEA:66133"/>
    </physiologicalReaction>
</comment>
<dbReference type="SFLD" id="SFLDS00003">
    <property type="entry name" value="Haloacid_Dehalogenase"/>
    <property type="match status" value="1"/>
</dbReference>
<dbReference type="InterPro" id="IPR001757">
    <property type="entry name" value="P_typ_ATPase"/>
</dbReference>
<name>A0A1Y2H3Y3_9FUNG</name>
<feature type="region of interest" description="Disordered" evidence="16">
    <location>
        <begin position="1"/>
        <end position="21"/>
    </location>
</feature>
<evidence type="ECO:0000313" key="21">
    <source>
        <dbReference type="Proteomes" id="UP000193411"/>
    </source>
</evidence>
<keyword evidence="10 15" id="KW-1133">Transmembrane helix</keyword>
<feature type="transmembrane region" description="Helical" evidence="15">
    <location>
        <begin position="1140"/>
        <end position="1163"/>
    </location>
</feature>
<feature type="transmembrane region" description="Helical" evidence="15">
    <location>
        <begin position="519"/>
        <end position="540"/>
    </location>
</feature>
<evidence type="ECO:0000259" key="18">
    <source>
        <dbReference type="Pfam" id="PF16209"/>
    </source>
</evidence>
<evidence type="ECO:0000259" key="19">
    <source>
        <dbReference type="Pfam" id="PF16212"/>
    </source>
</evidence>
<dbReference type="SFLD" id="SFLDF00027">
    <property type="entry name" value="p-type_atpase"/>
    <property type="match status" value="1"/>
</dbReference>
<evidence type="ECO:0000256" key="14">
    <source>
        <dbReference type="PIRSR" id="PIRSR606539-2"/>
    </source>
</evidence>
<dbReference type="Proteomes" id="UP000193411">
    <property type="component" value="Unassembled WGS sequence"/>
</dbReference>
<feature type="region of interest" description="Disordered" evidence="16">
    <location>
        <begin position="1512"/>
        <end position="1531"/>
    </location>
</feature>
<keyword evidence="5" id="KW-0479">Metal-binding</keyword>
<feature type="domain" description="P-type ATPase C-terminal" evidence="19">
    <location>
        <begin position="1079"/>
        <end position="1321"/>
    </location>
</feature>
<dbReference type="Pfam" id="PF13246">
    <property type="entry name" value="Cation_ATPase"/>
    <property type="match status" value="1"/>
</dbReference>
<dbReference type="NCBIfam" id="TIGR01494">
    <property type="entry name" value="ATPase_P-type"/>
    <property type="match status" value="1"/>
</dbReference>
<comment type="caution">
    <text evidence="20">The sequence shown here is derived from an EMBL/GenBank/DDBJ whole genome shotgun (WGS) entry which is preliminary data.</text>
</comment>
<comment type="similarity">
    <text evidence="3 15">Belongs to the cation transport ATPase (P-type) (TC 3.A.3) family. Type IV subfamily.</text>
</comment>
<dbReference type="InterPro" id="IPR018303">
    <property type="entry name" value="ATPase_P-typ_P_site"/>
</dbReference>
<dbReference type="InterPro" id="IPR023214">
    <property type="entry name" value="HAD_sf"/>
</dbReference>
<evidence type="ECO:0000256" key="3">
    <source>
        <dbReference type="ARBA" id="ARBA00008109"/>
    </source>
</evidence>
<dbReference type="InterPro" id="IPR023298">
    <property type="entry name" value="ATPase_P-typ_TM_dom_sf"/>
</dbReference>
<dbReference type="SUPFAM" id="SSF81665">
    <property type="entry name" value="Calcium ATPase, transmembrane domain M"/>
    <property type="match status" value="1"/>
</dbReference>
<dbReference type="PANTHER" id="PTHR24092:SF153">
    <property type="entry name" value="PHOSPHOLIPID-TRANSPORTING ATPASE"/>
    <property type="match status" value="1"/>
</dbReference>
<proteinExistence type="inferred from homology"/>
<feature type="transmembrane region" description="Helical" evidence="15">
    <location>
        <begin position="1107"/>
        <end position="1128"/>
    </location>
</feature>
<protein>
    <recommendedName>
        <fullName evidence="15">Phospholipid-transporting ATPase</fullName>
        <ecNumber evidence="15">7.6.2.1</ecNumber>
    </recommendedName>
</protein>
<feature type="domain" description="P-type ATPase A" evidence="17">
    <location>
        <begin position="359"/>
        <end position="414"/>
    </location>
</feature>
<dbReference type="InterPro" id="IPR036412">
    <property type="entry name" value="HAD-like_sf"/>
</dbReference>
<feature type="binding site" evidence="14">
    <location>
        <position position="1351"/>
    </location>
    <ligand>
        <name>ATP</name>
        <dbReference type="ChEBI" id="CHEBI:30616"/>
    </ligand>
</feature>
<dbReference type="SUPFAM" id="SSF56784">
    <property type="entry name" value="HAD-like"/>
    <property type="match status" value="1"/>
</dbReference>
<feature type="region of interest" description="Disordered" evidence="16">
    <location>
        <begin position="199"/>
        <end position="341"/>
    </location>
</feature>
<feature type="region of interest" description="Disordered" evidence="16">
    <location>
        <begin position="1440"/>
        <end position="1460"/>
    </location>
</feature>
<comment type="catalytic activity">
    <reaction evidence="12 15">
        <text>ATP + H2O + phospholipidSide 1 = ADP + phosphate + phospholipidSide 2.</text>
        <dbReference type="EC" id="7.6.2.1"/>
    </reaction>
</comment>
<feature type="compositionally biased region" description="Low complexity" evidence="16">
    <location>
        <begin position="324"/>
        <end position="334"/>
    </location>
</feature>
<keyword evidence="6 14" id="KW-0547">Nucleotide-binding</keyword>
<feature type="compositionally biased region" description="Low complexity" evidence="16">
    <location>
        <begin position="208"/>
        <end position="226"/>
    </location>
</feature>
<evidence type="ECO:0000256" key="7">
    <source>
        <dbReference type="ARBA" id="ARBA00022840"/>
    </source>
</evidence>
<evidence type="ECO:0000256" key="4">
    <source>
        <dbReference type="ARBA" id="ARBA00022692"/>
    </source>
</evidence>
<dbReference type="PANTHER" id="PTHR24092">
    <property type="entry name" value="PROBABLE PHOSPHOLIPID-TRANSPORTING ATPASE"/>
    <property type="match status" value="1"/>
</dbReference>
<dbReference type="GO" id="GO:0005524">
    <property type="term" value="F:ATP binding"/>
    <property type="evidence" value="ECO:0007669"/>
    <property type="project" value="UniProtKB-UniRule"/>
</dbReference>
<dbReference type="NCBIfam" id="TIGR01652">
    <property type="entry name" value="ATPase-Plipid"/>
    <property type="match status" value="1"/>
</dbReference>
<evidence type="ECO:0000256" key="9">
    <source>
        <dbReference type="ARBA" id="ARBA00022967"/>
    </source>
</evidence>
<evidence type="ECO:0000256" key="6">
    <source>
        <dbReference type="ARBA" id="ARBA00022741"/>
    </source>
</evidence>
<gene>
    <name evidence="20" type="ORF">BCR44DRAFT_54285</name>
</gene>
<keyword evidence="7 14" id="KW-0067">ATP-binding</keyword>
<evidence type="ECO:0000256" key="2">
    <source>
        <dbReference type="ARBA" id="ARBA00004308"/>
    </source>
</evidence>
<dbReference type="FunFam" id="3.40.50.1000:FF:000001">
    <property type="entry name" value="Phospholipid-transporting ATPase IC"/>
    <property type="match status" value="1"/>
</dbReference>
<dbReference type="FunFam" id="3.40.50.1000:FF:000014">
    <property type="entry name" value="Phospholipid-transporting ATPase"/>
    <property type="match status" value="1"/>
</dbReference>
<dbReference type="OrthoDB" id="377733at2759"/>
<dbReference type="GO" id="GO:0045332">
    <property type="term" value="P:phospholipid translocation"/>
    <property type="evidence" value="ECO:0007669"/>
    <property type="project" value="TreeGrafter"/>
</dbReference>
<dbReference type="SUPFAM" id="SSF81653">
    <property type="entry name" value="Calcium ATPase, transduction domain A"/>
    <property type="match status" value="1"/>
</dbReference>
<comment type="subcellular location">
    <subcellularLocation>
        <location evidence="2">Endomembrane system</location>
    </subcellularLocation>
    <subcellularLocation>
        <location evidence="1 15">Membrane</location>
        <topology evidence="1 15">Multi-pass membrane protein</topology>
    </subcellularLocation>
</comment>
<dbReference type="PROSITE" id="PS00154">
    <property type="entry name" value="ATPASE_E1_E2"/>
    <property type="match status" value="1"/>
</dbReference>